<feature type="region of interest" description="Disordered" evidence="1">
    <location>
        <begin position="1"/>
        <end position="70"/>
    </location>
</feature>
<proteinExistence type="predicted"/>
<feature type="compositionally biased region" description="Pro residues" evidence="1">
    <location>
        <begin position="31"/>
        <end position="46"/>
    </location>
</feature>
<organism evidence="2 3">
    <name type="scientific">Mycteria americana</name>
    <name type="common">Wood stork</name>
    <dbReference type="NCBI Taxonomy" id="33587"/>
    <lineage>
        <taxon>Eukaryota</taxon>
        <taxon>Metazoa</taxon>
        <taxon>Chordata</taxon>
        <taxon>Craniata</taxon>
        <taxon>Vertebrata</taxon>
        <taxon>Euteleostomi</taxon>
        <taxon>Archelosauria</taxon>
        <taxon>Archosauria</taxon>
        <taxon>Dinosauria</taxon>
        <taxon>Saurischia</taxon>
        <taxon>Theropoda</taxon>
        <taxon>Coelurosauria</taxon>
        <taxon>Aves</taxon>
        <taxon>Neognathae</taxon>
        <taxon>Neoaves</taxon>
        <taxon>Aequornithes</taxon>
        <taxon>Ciconiiformes</taxon>
        <taxon>Ciconiidae</taxon>
        <taxon>Mycteria</taxon>
    </lineage>
</organism>
<feature type="compositionally biased region" description="Basic residues" evidence="1">
    <location>
        <begin position="796"/>
        <end position="808"/>
    </location>
</feature>
<feature type="compositionally biased region" description="Basic and acidic residues" evidence="1">
    <location>
        <begin position="600"/>
        <end position="615"/>
    </location>
</feature>
<feature type="compositionally biased region" description="Low complexity" evidence="1">
    <location>
        <begin position="18"/>
        <end position="30"/>
    </location>
</feature>
<feature type="region of interest" description="Disordered" evidence="1">
    <location>
        <begin position="754"/>
        <end position="808"/>
    </location>
</feature>
<evidence type="ECO:0000313" key="2">
    <source>
        <dbReference type="EMBL" id="KAK4805132.1"/>
    </source>
</evidence>
<feature type="compositionally biased region" description="Basic and acidic residues" evidence="1">
    <location>
        <begin position="765"/>
        <end position="777"/>
    </location>
</feature>
<gene>
    <name evidence="2" type="ORF">QYF61_004971</name>
</gene>
<dbReference type="AlphaFoldDB" id="A0AAN7MW35"/>
<keyword evidence="3" id="KW-1185">Reference proteome</keyword>
<reference evidence="2 3" key="1">
    <citation type="journal article" date="2023" name="J. Hered.">
        <title>Chromosome-level genome of the wood stork (Mycteria americana) provides insight into avian chromosome evolution.</title>
        <authorList>
            <person name="Flamio R. Jr."/>
            <person name="Ramstad K.M."/>
        </authorList>
    </citation>
    <scope>NUCLEOTIDE SEQUENCE [LARGE SCALE GENOMIC DNA]</scope>
    <source>
        <strain evidence="2">JAX WOST 10</strain>
    </source>
</reference>
<dbReference type="EMBL" id="JAUNZN010000253">
    <property type="protein sequence ID" value="KAK4805132.1"/>
    <property type="molecule type" value="Genomic_DNA"/>
</dbReference>
<sequence>MGGVDPTDPVSTAGPCGGAPTPGVAPRCPQAAPPPLPTPPPLPPDCLPGDAQSPGDDVTAQGTNRPGAGGAAWRRLTEAAGDATTVVGPVATSPGGDKVLVATQGDVIMEGTEEPGVTNCSGDTLGHVTMVYREATTVVGPIATSQGGDNLMVATHGDVTVEGTAQPGVTQDPGDALGHVTEVYREATTVAGPIATSQGGDKFVVAAHGDVTTEETEEPDVTDRPGDTLGLVTTVYREATTVVGPIATSQGGDNLVVGTHGDVTTEGKERPSVTNCSEDTLGHVAEVNREATTVVGPIATSQGGDKFVVAAHGDVTTEETEEPDVTDRPGDTLGRVTMVYREATTVVGPIAASQGGDKFVVAAHGDVTTEETEEPDVTDRPGDTLGLVTTVYREATTVVGPIATSQGGDNLVVGTHGDVTTEGKERPSVTNCSEDTLGHVAEVNREATTVVGPIATSQGGDKFVVAAHGDVTTEETEEPDVTDRPGDTLGRVTMVYREATTVVGPIAASQGGDKVLVATHGDVTMEGTERPVSPTALRTLWATSLKATERPPRWWDPLPRPREVTRSWWAPRVTSSWRGPSVPVSPKTLGTLWATLLRSTERPPPWRDPSPRPREGQVCGGRPWGRPRGGDNRPGTEEPGVTQDPGDALGHVAEVYREATTVAGPIATSQGGDNLMVAAHGDVLMEGTEEPGVTNCSGDTLGHVATVYREATTVAGPIATSQGGDNLMVGTHGDETMEGTERPVSPTALGTLWATSLRSSAGTRPQRDLSPRRREGQPHGGHPRGCPRGGDGPTRCHPRPWGRFGPRR</sequence>
<feature type="region of interest" description="Disordered" evidence="1">
    <location>
        <begin position="600"/>
        <end position="646"/>
    </location>
</feature>
<evidence type="ECO:0000313" key="3">
    <source>
        <dbReference type="Proteomes" id="UP001333110"/>
    </source>
</evidence>
<accession>A0AAN7MW35</accession>
<evidence type="ECO:0000256" key="1">
    <source>
        <dbReference type="SAM" id="MobiDB-lite"/>
    </source>
</evidence>
<protein>
    <submittedName>
        <fullName evidence="2">Uncharacterized protein</fullName>
    </submittedName>
</protein>
<comment type="caution">
    <text evidence="2">The sequence shown here is derived from an EMBL/GenBank/DDBJ whole genome shotgun (WGS) entry which is preliminary data.</text>
</comment>
<name>A0AAN7MW35_MYCAM</name>
<feature type="compositionally biased region" description="Polar residues" evidence="1">
    <location>
        <begin position="754"/>
        <end position="763"/>
    </location>
</feature>
<dbReference type="Proteomes" id="UP001333110">
    <property type="component" value="Unassembled WGS sequence"/>
</dbReference>